<dbReference type="PROSITE" id="PS51257">
    <property type="entry name" value="PROKAR_LIPOPROTEIN"/>
    <property type="match status" value="1"/>
</dbReference>
<dbReference type="RefSeq" id="WP_185253198.1">
    <property type="nucleotide sequence ID" value="NZ_JACKXE010000001.1"/>
</dbReference>
<evidence type="ECO:0000313" key="3">
    <source>
        <dbReference type="Proteomes" id="UP000523955"/>
    </source>
</evidence>
<proteinExistence type="predicted"/>
<name>A0A7X0RH57_9ACTN</name>
<feature type="signal peptide" evidence="1">
    <location>
        <begin position="1"/>
        <end position="26"/>
    </location>
</feature>
<gene>
    <name evidence="2" type="ORF">H5V45_12355</name>
</gene>
<dbReference type="AlphaFoldDB" id="A0A7X0RH57"/>
<dbReference type="Proteomes" id="UP000523955">
    <property type="component" value="Unassembled WGS sequence"/>
</dbReference>
<comment type="caution">
    <text evidence="2">The sequence shown here is derived from an EMBL/GenBank/DDBJ whole genome shotgun (WGS) entry which is preliminary data.</text>
</comment>
<evidence type="ECO:0000256" key="1">
    <source>
        <dbReference type="SAM" id="SignalP"/>
    </source>
</evidence>
<accession>A0A7X0RH57</accession>
<evidence type="ECO:0000313" key="2">
    <source>
        <dbReference type="EMBL" id="MBB6628112.1"/>
    </source>
</evidence>
<dbReference type="EMBL" id="JACKXE010000001">
    <property type="protein sequence ID" value="MBB6628112.1"/>
    <property type="molecule type" value="Genomic_DNA"/>
</dbReference>
<sequence length="258" mass="27467">MTRLLAGTVATATASALLVACSTSPASLERATADLPGVVRVRAQENDGDDDIPFAEIPKYLTITMTADASAAQVMDVFDAYGGEIDDGSVESVEVTLEGSRHATLATGAGIHADRTMVDDLVAAQRDAGVVRFRREAYPVLPNASIRLDDTATLDEVVAVADRYAALEEIEAFDVAAGPYRLSLDTANGSTRLYEERMRLTRRLAARFRLLGVEVSSDGPMEIAVAASDRKALDHLLRRSRGAASLGRVEVRTVSAEG</sequence>
<reference evidence="2 3" key="1">
    <citation type="submission" date="2020-08" db="EMBL/GenBank/DDBJ databases">
        <authorList>
            <person name="Seo M.-J."/>
        </authorList>
    </citation>
    <scope>NUCLEOTIDE SEQUENCE [LARGE SCALE GENOMIC DNA]</scope>
    <source>
        <strain evidence="2 3">KIGAM211</strain>
    </source>
</reference>
<keyword evidence="3" id="KW-1185">Reference proteome</keyword>
<feature type="chain" id="PRO_5031497755" evidence="1">
    <location>
        <begin position="27"/>
        <end position="258"/>
    </location>
</feature>
<organism evidence="2 3">
    <name type="scientific">Nocardioides luti</name>
    <dbReference type="NCBI Taxonomy" id="2761101"/>
    <lineage>
        <taxon>Bacteria</taxon>
        <taxon>Bacillati</taxon>
        <taxon>Actinomycetota</taxon>
        <taxon>Actinomycetes</taxon>
        <taxon>Propionibacteriales</taxon>
        <taxon>Nocardioidaceae</taxon>
        <taxon>Nocardioides</taxon>
    </lineage>
</organism>
<protein>
    <submittedName>
        <fullName evidence="2">Uncharacterized protein</fullName>
    </submittedName>
</protein>
<keyword evidence="1" id="KW-0732">Signal</keyword>